<comment type="caution">
    <text evidence="1">The sequence shown here is derived from an EMBL/GenBank/DDBJ whole genome shotgun (WGS) entry which is preliminary data.</text>
</comment>
<gene>
    <name evidence="1" type="ORF">FHS31_003204</name>
</gene>
<organism evidence="1 2">
    <name type="scientific">Sphingomonas vulcanisoli</name>
    <dbReference type="NCBI Taxonomy" id="1658060"/>
    <lineage>
        <taxon>Bacteria</taxon>
        <taxon>Pseudomonadati</taxon>
        <taxon>Pseudomonadota</taxon>
        <taxon>Alphaproteobacteria</taxon>
        <taxon>Sphingomonadales</taxon>
        <taxon>Sphingomonadaceae</taxon>
        <taxon>Sphingomonas</taxon>
    </lineage>
</organism>
<evidence type="ECO:0008006" key="3">
    <source>
        <dbReference type="Google" id="ProtNLM"/>
    </source>
</evidence>
<protein>
    <recommendedName>
        <fullName evidence="3">Nitroreductase family protein</fullName>
    </recommendedName>
</protein>
<evidence type="ECO:0000313" key="1">
    <source>
        <dbReference type="EMBL" id="NIJ09571.1"/>
    </source>
</evidence>
<reference evidence="1 2" key="1">
    <citation type="submission" date="2020-03" db="EMBL/GenBank/DDBJ databases">
        <title>Genomic Encyclopedia of Type Strains, Phase III (KMG-III): the genomes of soil and plant-associated and newly described type strains.</title>
        <authorList>
            <person name="Whitman W."/>
        </authorList>
    </citation>
    <scope>NUCLEOTIDE SEQUENCE [LARGE SCALE GENOMIC DNA]</scope>
    <source>
        <strain evidence="1 2">CECT 8804</strain>
    </source>
</reference>
<keyword evidence="2" id="KW-1185">Reference proteome</keyword>
<evidence type="ECO:0000313" key="2">
    <source>
        <dbReference type="Proteomes" id="UP000727456"/>
    </source>
</evidence>
<proteinExistence type="predicted"/>
<dbReference type="EMBL" id="JAAOZC010000012">
    <property type="protein sequence ID" value="NIJ09571.1"/>
    <property type="molecule type" value="Genomic_DNA"/>
</dbReference>
<name>A0ABX0TVK9_9SPHN</name>
<accession>A0ABX0TVK9</accession>
<sequence>RFKSDFLINLGYGDESKLTPRAPRLAFEQACTIL</sequence>
<feature type="non-terminal residue" evidence="1">
    <location>
        <position position="1"/>
    </location>
</feature>
<dbReference type="Proteomes" id="UP000727456">
    <property type="component" value="Unassembled WGS sequence"/>
</dbReference>